<dbReference type="InterPro" id="IPR050469">
    <property type="entry name" value="Diguanylate_Cyclase"/>
</dbReference>
<proteinExistence type="predicted"/>
<keyword evidence="6" id="KW-0548">Nucleotidyltransferase</keyword>
<dbReference type="GO" id="GO:0052621">
    <property type="term" value="F:diguanylate cyclase activity"/>
    <property type="evidence" value="ECO:0007669"/>
    <property type="project" value="UniProtKB-EC"/>
</dbReference>
<keyword evidence="3" id="KW-0175">Coiled coil</keyword>
<evidence type="ECO:0000259" key="5">
    <source>
        <dbReference type="PROSITE" id="PS50887"/>
    </source>
</evidence>
<dbReference type="SUPFAM" id="SSF55073">
    <property type="entry name" value="Nucleotide cyclase"/>
    <property type="match status" value="1"/>
</dbReference>
<sequence>MSSEHIDKLRHIDSVRLSDHQTAKAELASIPVSALDTDEVHYYRYLQCLILTVDSELTDIIARYDSLLEESVQPELRIRVLGSLINLLGVKRDWKSGLQRVEELLALLQEIPDSTYKPDAYLNLAHFHLNIGQPETALHFAERAFSSETLVPRIRCGLHLVVISTKSKLQLDSLNLAEFTEADRVCNNAGQNYTIVNINIWKAKWLLQQNRLDEAQTVLTTTLMKAENFPASGQLIEIYSLFAMVYWANEEYDNANVYADKVMAVEFKEDFPQPLIDTYDIKRQLAERNGNYQQAYQYLTTRQQLEQNMYERQLADEIAIQQARFDIDAKQSEIELLDKQNELLKAESMLINERLENSLLALALVSILLSSLLFWSYRSRKVQSKLKMFAQTDALTQIANRGHFTDCLTERLTQAQKNGSLVGLILLDLDHFKNINDTYGHQVGDWALIQTAKAIKESVGDDNIVGRLGGEEFGAVITGKLEGEIMHIAERCRVAIENIQSTMSEYQFKLTVSAGVSNSSQAGYKLENLYAAADLALYQSKHYGRNRVYEYSSTLVG</sequence>
<comment type="catalytic activity">
    <reaction evidence="2">
        <text>2 GTP = 3',3'-c-di-GMP + 2 diphosphate</text>
        <dbReference type="Rhea" id="RHEA:24898"/>
        <dbReference type="ChEBI" id="CHEBI:33019"/>
        <dbReference type="ChEBI" id="CHEBI:37565"/>
        <dbReference type="ChEBI" id="CHEBI:58805"/>
        <dbReference type="EC" id="2.7.7.65"/>
    </reaction>
</comment>
<organism evidence="6 7">
    <name type="scientific">Alteromonas oceani</name>
    <dbReference type="NCBI Taxonomy" id="2071609"/>
    <lineage>
        <taxon>Bacteria</taxon>
        <taxon>Pseudomonadati</taxon>
        <taxon>Pseudomonadota</taxon>
        <taxon>Gammaproteobacteria</taxon>
        <taxon>Alteromonadales</taxon>
        <taxon>Alteromonadaceae</taxon>
        <taxon>Alteromonas/Salinimonas group</taxon>
        <taxon>Alteromonas</taxon>
    </lineage>
</organism>
<evidence type="ECO:0000256" key="1">
    <source>
        <dbReference type="ARBA" id="ARBA00012528"/>
    </source>
</evidence>
<keyword evidence="4" id="KW-1133">Transmembrane helix</keyword>
<dbReference type="InterPro" id="IPR043128">
    <property type="entry name" value="Rev_trsase/Diguanyl_cyclase"/>
</dbReference>
<keyword evidence="4" id="KW-0812">Transmembrane</keyword>
<gene>
    <name evidence="6" type="ORF">ACFOEW_13115</name>
</gene>
<dbReference type="InterPro" id="IPR029787">
    <property type="entry name" value="Nucleotide_cyclase"/>
</dbReference>
<dbReference type="Pfam" id="PF00990">
    <property type="entry name" value="GGDEF"/>
    <property type="match status" value="1"/>
</dbReference>
<dbReference type="InterPro" id="IPR011990">
    <property type="entry name" value="TPR-like_helical_dom_sf"/>
</dbReference>
<evidence type="ECO:0000256" key="2">
    <source>
        <dbReference type="ARBA" id="ARBA00034247"/>
    </source>
</evidence>
<dbReference type="EMBL" id="JBHRSX010000031">
    <property type="protein sequence ID" value="MFC3202752.1"/>
    <property type="molecule type" value="Genomic_DNA"/>
</dbReference>
<comment type="caution">
    <text evidence="6">The sequence shown here is derived from an EMBL/GenBank/DDBJ whole genome shotgun (WGS) entry which is preliminary data.</text>
</comment>
<dbReference type="Proteomes" id="UP001595477">
    <property type="component" value="Unassembled WGS sequence"/>
</dbReference>
<keyword evidence="6" id="KW-0808">Transferase</keyword>
<evidence type="ECO:0000313" key="7">
    <source>
        <dbReference type="Proteomes" id="UP001595477"/>
    </source>
</evidence>
<reference evidence="7" key="1">
    <citation type="journal article" date="2019" name="Int. J. Syst. Evol. Microbiol.">
        <title>The Global Catalogue of Microorganisms (GCM) 10K type strain sequencing project: providing services to taxonomists for standard genome sequencing and annotation.</title>
        <authorList>
            <consortium name="The Broad Institute Genomics Platform"/>
            <consortium name="The Broad Institute Genome Sequencing Center for Infectious Disease"/>
            <person name="Wu L."/>
            <person name="Ma J."/>
        </authorList>
    </citation>
    <scope>NUCLEOTIDE SEQUENCE [LARGE SCALE GENOMIC DNA]</scope>
    <source>
        <strain evidence="7">KCTC 52449</strain>
    </source>
</reference>
<evidence type="ECO:0000313" key="6">
    <source>
        <dbReference type="EMBL" id="MFC3202752.1"/>
    </source>
</evidence>
<dbReference type="NCBIfam" id="TIGR00254">
    <property type="entry name" value="GGDEF"/>
    <property type="match status" value="1"/>
</dbReference>
<dbReference type="PANTHER" id="PTHR45138:SF9">
    <property type="entry name" value="DIGUANYLATE CYCLASE DGCM-RELATED"/>
    <property type="match status" value="1"/>
</dbReference>
<dbReference type="SUPFAM" id="SSF48452">
    <property type="entry name" value="TPR-like"/>
    <property type="match status" value="1"/>
</dbReference>
<name>A0ABV7K5I7_9ALTE</name>
<feature type="transmembrane region" description="Helical" evidence="4">
    <location>
        <begin position="359"/>
        <end position="377"/>
    </location>
</feature>
<evidence type="ECO:0000256" key="4">
    <source>
        <dbReference type="SAM" id="Phobius"/>
    </source>
</evidence>
<dbReference type="PANTHER" id="PTHR45138">
    <property type="entry name" value="REGULATORY COMPONENTS OF SENSORY TRANSDUCTION SYSTEM"/>
    <property type="match status" value="1"/>
</dbReference>
<dbReference type="SMART" id="SM00267">
    <property type="entry name" value="GGDEF"/>
    <property type="match status" value="1"/>
</dbReference>
<dbReference type="PROSITE" id="PS50887">
    <property type="entry name" value="GGDEF"/>
    <property type="match status" value="1"/>
</dbReference>
<keyword evidence="4" id="KW-0472">Membrane</keyword>
<dbReference type="InterPro" id="IPR000160">
    <property type="entry name" value="GGDEF_dom"/>
</dbReference>
<dbReference type="Gene3D" id="1.25.40.10">
    <property type="entry name" value="Tetratricopeptide repeat domain"/>
    <property type="match status" value="2"/>
</dbReference>
<dbReference type="CDD" id="cd01949">
    <property type="entry name" value="GGDEF"/>
    <property type="match status" value="1"/>
</dbReference>
<accession>A0ABV7K5I7</accession>
<dbReference type="RefSeq" id="WP_164464776.1">
    <property type="nucleotide sequence ID" value="NZ_JBHRSX010000031.1"/>
</dbReference>
<protein>
    <recommendedName>
        <fullName evidence="1">diguanylate cyclase</fullName>
        <ecNumber evidence="1">2.7.7.65</ecNumber>
    </recommendedName>
</protein>
<feature type="domain" description="GGDEF" evidence="5">
    <location>
        <begin position="420"/>
        <end position="553"/>
    </location>
</feature>
<keyword evidence="7" id="KW-1185">Reference proteome</keyword>
<evidence type="ECO:0000256" key="3">
    <source>
        <dbReference type="SAM" id="Coils"/>
    </source>
</evidence>
<dbReference type="Gene3D" id="3.30.70.270">
    <property type="match status" value="1"/>
</dbReference>
<dbReference type="EC" id="2.7.7.65" evidence="1"/>
<feature type="coiled-coil region" evidence="3">
    <location>
        <begin position="320"/>
        <end position="349"/>
    </location>
</feature>